<evidence type="ECO:0000313" key="3">
    <source>
        <dbReference type="Proteomes" id="UP000008144"/>
    </source>
</evidence>
<dbReference type="Ensembl" id="ENSCINT00000035310.1">
    <property type="protein sequence ID" value="ENSCINP00000034810.1"/>
    <property type="gene ID" value="ENSCING00000020345.1"/>
</dbReference>
<reference evidence="2" key="4">
    <citation type="submission" date="2025-09" db="UniProtKB">
        <authorList>
            <consortium name="Ensembl"/>
        </authorList>
    </citation>
    <scope>IDENTIFICATION</scope>
</reference>
<dbReference type="EMBL" id="EAAA01000846">
    <property type="status" value="NOT_ANNOTATED_CDS"/>
    <property type="molecule type" value="Genomic_DNA"/>
</dbReference>
<proteinExistence type="predicted"/>
<sequence>MTSHNEPTMTSESFEYNERMINEMVQQEDEQEAEVLDQVTKSPHPDPTQGEVPATPSPDMKPDSVQRDEQ</sequence>
<dbReference type="Proteomes" id="UP000008144">
    <property type="component" value="Chromosome 12"/>
</dbReference>
<reference evidence="3" key="1">
    <citation type="journal article" date="2002" name="Science">
        <title>The draft genome of Ciona intestinalis: insights into chordate and vertebrate origins.</title>
        <authorList>
            <person name="Dehal P."/>
            <person name="Satou Y."/>
            <person name="Campbell R.K."/>
            <person name="Chapman J."/>
            <person name="Degnan B."/>
            <person name="De Tomaso A."/>
            <person name="Davidson B."/>
            <person name="Di Gregorio A."/>
            <person name="Gelpke M."/>
            <person name="Goodstein D.M."/>
            <person name="Harafuji N."/>
            <person name="Hastings K.E."/>
            <person name="Ho I."/>
            <person name="Hotta K."/>
            <person name="Huang W."/>
            <person name="Kawashima T."/>
            <person name="Lemaire P."/>
            <person name="Martinez D."/>
            <person name="Meinertzhagen I.A."/>
            <person name="Necula S."/>
            <person name="Nonaka M."/>
            <person name="Putnam N."/>
            <person name="Rash S."/>
            <person name="Saiga H."/>
            <person name="Satake M."/>
            <person name="Terry A."/>
            <person name="Yamada L."/>
            <person name="Wang H.G."/>
            <person name="Awazu S."/>
            <person name="Azumi K."/>
            <person name="Boore J."/>
            <person name="Branno M."/>
            <person name="Chin-Bow S."/>
            <person name="DeSantis R."/>
            <person name="Doyle S."/>
            <person name="Francino P."/>
            <person name="Keys D.N."/>
            <person name="Haga S."/>
            <person name="Hayashi H."/>
            <person name="Hino K."/>
            <person name="Imai K.S."/>
            <person name="Inaba K."/>
            <person name="Kano S."/>
            <person name="Kobayashi K."/>
            <person name="Kobayashi M."/>
            <person name="Lee B.I."/>
            <person name="Makabe K.W."/>
            <person name="Manohar C."/>
            <person name="Matassi G."/>
            <person name="Medina M."/>
            <person name="Mochizuki Y."/>
            <person name="Mount S."/>
            <person name="Morishita T."/>
            <person name="Miura S."/>
            <person name="Nakayama A."/>
            <person name="Nishizaka S."/>
            <person name="Nomoto H."/>
            <person name="Ohta F."/>
            <person name="Oishi K."/>
            <person name="Rigoutsos I."/>
            <person name="Sano M."/>
            <person name="Sasaki A."/>
            <person name="Sasakura Y."/>
            <person name="Shoguchi E."/>
            <person name="Shin-i T."/>
            <person name="Spagnuolo A."/>
            <person name="Stainier D."/>
            <person name="Suzuki M.M."/>
            <person name="Tassy O."/>
            <person name="Takatori N."/>
            <person name="Tokuoka M."/>
            <person name="Yagi K."/>
            <person name="Yoshizaki F."/>
            <person name="Wada S."/>
            <person name="Zhang C."/>
            <person name="Hyatt P.D."/>
            <person name="Larimer F."/>
            <person name="Detter C."/>
            <person name="Doggett N."/>
            <person name="Glavina T."/>
            <person name="Hawkins T."/>
            <person name="Richardson P."/>
            <person name="Lucas S."/>
            <person name="Kohara Y."/>
            <person name="Levine M."/>
            <person name="Satoh N."/>
            <person name="Rokhsar D.S."/>
        </authorList>
    </citation>
    <scope>NUCLEOTIDE SEQUENCE [LARGE SCALE GENOMIC DNA]</scope>
</reference>
<reference evidence="2" key="2">
    <citation type="journal article" date="2008" name="Genome Biol.">
        <title>Improved genome assembly and evidence-based global gene model set for the chordate Ciona intestinalis: new insight into intron and operon populations.</title>
        <authorList>
            <person name="Satou Y."/>
            <person name="Mineta K."/>
            <person name="Ogasawara M."/>
            <person name="Sasakura Y."/>
            <person name="Shoguchi E."/>
            <person name="Ueno K."/>
            <person name="Yamada L."/>
            <person name="Matsumoto J."/>
            <person name="Wasserscheid J."/>
            <person name="Dewar K."/>
            <person name="Wiley G.B."/>
            <person name="Macmil S.L."/>
            <person name="Roe B.A."/>
            <person name="Zeller R.W."/>
            <person name="Hastings K.E."/>
            <person name="Lemaire P."/>
            <person name="Lindquist E."/>
            <person name="Endo T."/>
            <person name="Hotta K."/>
            <person name="Inaba K."/>
        </authorList>
    </citation>
    <scope>NUCLEOTIDE SEQUENCE [LARGE SCALE GENOMIC DNA]</scope>
    <source>
        <strain evidence="2">wild type</strain>
    </source>
</reference>
<protein>
    <submittedName>
        <fullName evidence="2">Uncharacterized protein</fullName>
    </submittedName>
</protein>
<feature type="region of interest" description="Disordered" evidence="1">
    <location>
        <begin position="27"/>
        <end position="70"/>
    </location>
</feature>
<keyword evidence="3" id="KW-1185">Reference proteome</keyword>
<feature type="compositionally biased region" description="Basic and acidic residues" evidence="1">
    <location>
        <begin position="60"/>
        <end position="70"/>
    </location>
</feature>
<organism evidence="2 3">
    <name type="scientific">Ciona intestinalis</name>
    <name type="common">Transparent sea squirt</name>
    <name type="synonym">Ascidia intestinalis</name>
    <dbReference type="NCBI Taxonomy" id="7719"/>
    <lineage>
        <taxon>Eukaryota</taxon>
        <taxon>Metazoa</taxon>
        <taxon>Chordata</taxon>
        <taxon>Tunicata</taxon>
        <taxon>Ascidiacea</taxon>
        <taxon>Phlebobranchia</taxon>
        <taxon>Cionidae</taxon>
        <taxon>Ciona</taxon>
    </lineage>
</organism>
<dbReference type="AlphaFoldDB" id="H2XYS6"/>
<reference evidence="2" key="3">
    <citation type="submission" date="2025-08" db="UniProtKB">
        <authorList>
            <consortium name="Ensembl"/>
        </authorList>
    </citation>
    <scope>IDENTIFICATION</scope>
</reference>
<dbReference type="InParanoid" id="H2XYS6"/>
<accession>H2XYS6</accession>
<evidence type="ECO:0000256" key="1">
    <source>
        <dbReference type="SAM" id="MobiDB-lite"/>
    </source>
</evidence>
<name>H2XYS6_CIOIN</name>
<evidence type="ECO:0000313" key="2">
    <source>
        <dbReference type="Ensembl" id="ENSCINP00000034810.1"/>
    </source>
</evidence>
<dbReference type="HOGENOM" id="CLU_2757037_0_0_1"/>